<dbReference type="SMART" id="SM00055">
    <property type="entry name" value="FCH"/>
    <property type="match status" value="1"/>
</dbReference>
<evidence type="ECO:0000256" key="9">
    <source>
        <dbReference type="ARBA" id="ARBA00023136"/>
    </source>
</evidence>
<keyword evidence="4 12" id="KW-0728">SH3 domain</keyword>
<dbReference type="InterPro" id="IPR027267">
    <property type="entry name" value="AH/BAR_dom_sf"/>
</dbReference>
<dbReference type="PANTHER" id="PTHR23065:SF11">
    <property type="entry name" value="SYNDAPIN, ISOFORM C"/>
    <property type="match status" value="1"/>
</dbReference>
<dbReference type="PRINTS" id="PR00452">
    <property type="entry name" value="SH3DOMAIN"/>
</dbReference>
<dbReference type="AlphaFoldDB" id="A0AAE1U0G5"/>
<dbReference type="Gene3D" id="1.20.1270.60">
    <property type="entry name" value="Arfaptin homology (AH) domain/BAR domain"/>
    <property type="match status" value="1"/>
</dbReference>
<evidence type="ECO:0000256" key="1">
    <source>
        <dbReference type="ARBA" id="ARBA00004184"/>
    </source>
</evidence>
<reference evidence="18" key="1">
    <citation type="submission" date="2023-11" db="EMBL/GenBank/DDBJ databases">
        <title>Genome assemblies of two species of porcelain crab, Petrolisthes cinctipes and Petrolisthes manimaculis (Anomura: Porcellanidae).</title>
        <authorList>
            <person name="Angst P."/>
        </authorList>
    </citation>
    <scope>NUCLEOTIDE SEQUENCE</scope>
    <source>
        <strain evidence="18">PB745_02</strain>
        <tissue evidence="18">Gill</tissue>
    </source>
</reference>
<dbReference type="Pfam" id="PF00018">
    <property type="entry name" value="SH3_1"/>
    <property type="match status" value="1"/>
</dbReference>
<evidence type="ECO:0000313" key="17">
    <source>
        <dbReference type="EMBL" id="KAK4290582.1"/>
    </source>
</evidence>
<dbReference type="GO" id="GO:0005768">
    <property type="term" value="C:endosome"/>
    <property type="evidence" value="ECO:0007669"/>
    <property type="project" value="TreeGrafter"/>
</dbReference>
<gene>
    <name evidence="18" type="ORF">Pmani_026086</name>
    <name evidence="17" type="ORF">Pmani_036526</name>
</gene>
<dbReference type="Pfam" id="PF00611">
    <property type="entry name" value="FCH"/>
    <property type="match status" value="1"/>
</dbReference>
<evidence type="ECO:0000256" key="11">
    <source>
        <dbReference type="ARBA" id="ARBA00064966"/>
    </source>
</evidence>
<dbReference type="PROSITE" id="PS51741">
    <property type="entry name" value="F_BAR"/>
    <property type="match status" value="1"/>
</dbReference>
<feature type="domain" description="F-BAR" evidence="16">
    <location>
        <begin position="11"/>
        <end position="286"/>
    </location>
</feature>
<evidence type="ECO:0000256" key="6">
    <source>
        <dbReference type="ARBA" id="ARBA00022490"/>
    </source>
</evidence>
<evidence type="ECO:0000256" key="3">
    <source>
        <dbReference type="ARBA" id="ARBA00004496"/>
    </source>
</evidence>
<dbReference type="Proteomes" id="UP001292094">
    <property type="component" value="Unassembled WGS sequence"/>
</dbReference>
<proteinExistence type="predicted"/>
<comment type="function">
    <text evidence="10">Plays a role in endocytosis and regulates internalization of plasma membrane proteins. Overexpression impairs internalization of SLC2A1/GLUT1 and TRPV4 and increases the levels of SLC2A1/GLUT1 and TRPV4 at the cell membrane. Inhibits the TRPV4 calcium channel activity.</text>
</comment>
<feature type="region of interest" description="Disordered" evidence="14">
    <location>
        <begin position="319"/>
        <end position="343"/>
    </location>
</feature>
<feature type="domain" description="SH3" evidence="15">
    <location>
        <begin position="441"/>
        <end position="499"/>
    </location>
</feature>
<comment type="subcellular location">
    <subcellularLocation>
        <location evidence="2">Cell membrane</location>
    </subcellularLocation>
    <subcellularLocation>
        <location evidence="3">Cytoplasm</location>
    </subcellularLocation>
    <subcellularLocation>
        <location evidence="1">Endomembrane system</location>
        <topology evidence="1">Peripheral membrane protein</topology>
    </subcellularLocation>
</comment>
<dbReference type="Gene3D" id="2.30.30.40">
    <property type="entry name" value="SH3 Domains"/>
    <property type="match status" value="1"/>
</dbReference>
<evidence type="ECO:0000313" key="19">
    <source>
        <dbReference type="Proteomes" id="UP001292094"/>
    </source>
</evidence>
<evidence type="ECO:0008006" key="20">
    <source>
        <dbReference type="Google" id="ProtNLM"/>
    </source>
</evidence>
<evidence type="ECO:0000256" key="10">
    <source>
        <dbReference type="ARBA" id="ARBA00055545"/>
    </source>
</evidence>
<dbReference type="GO" id="GO:0097320">
    <property type="term" value="P:plasma membrane tubulation"/>
    <property type="evidence" value="ECO:0007669"/>
    <property type="project" value="TreeGrafter"/>
</dbReference>
<dbReference type="SUPFAM" id="SSF50044">
    <property type="entry name" value="SH3-domain"/>
    <property type="match status" value="1"/>
</dbReference>
<dbReference type="GO" id="GO:0005543">
    <property type="term" value="F:phospholipid binding"/>
    <property type="evidence" value="ECO:0007669"/>
    <property type="project" value="TreeGrafter"/>
</dbReference>
<dbReference type="PANTHER" id="PTHR23065">
    <property type="entry name" value="PROLINE-SERINE-THREONINE PHOSPHATASE INTERACTING PROTEIN 1"/>
    <property type="match status" value="1"/>
</dbReference>
<keyword evidence="9" id="KW-0472">Membrane</keyword>
<dbReference type="GO" id="GO:0030100">
    <property type="term" value="P:regulation of endocytosis"/>
    <property type="evidence" value="ECO:0007669"/>
    <property type="project" value="TreeGrafter"/>
</dbReference>
<accession>A0AAE1U0G5</accession>
<dbReference type="EMBL" id="JAWZYT010002825">
    <property type="protein sequence ID" value="KAK4301789.1"/>
    <property type="molecule type" value="Genomic_DNA"/>
</dbReference>
<evidence type="ECO:0000256" key="4">
    <source>
        <dbReference type="ARBA" id="ARBA00022443"/>
    </source>
</evidence>
<dbReference type="FunFam" id="1.20.1270.60:FF:000009">
    <property type="entry name" value="Protein kinase C and casein kinase substrate in neurons 2"/>
    <property type="match status" value="1"/>
</dbReference>
<keyword evidence="19" id="KW-1185">Reference proteome</keyword>
<evidence type="ECO:0000256" key="2">
    <source>
        <dbReference type="ARBA" id="ARBA00004236"/>
    </source>
</evidence>
<comment type="caution">
    <text evidence="18">The sequence shown here is derived from an EMBL/GenBank/DDBJ whole genome shotgun (WGS) entry which is preliminary data.</text>
</comment>
<feature type="compositionally biased region" description="Polar residues" evidence="14">
    <location>
        <begin position="167"/>
        <end position="188"/>
    </location>
</feature>
<dbReference type="CDD" id="cd11843">
    <property type="entry name" value="SH3_PACSIN"/>
    <property type="match status" value="1"/>
</dbReference>
<keyword evidence="5" id="KW-1003">Cell membrane</keyword>
<dbReference type="FunFam" id="2.30.30.40:FF:000014">
    <property type="entry name" value="Kinase C and casein kinase substrate in neurons protein"/>
    <property type="match status" value="1"/>
</dbReference>
<dbReference type="PROSITE" id="PS50002">
    <property type="entry name" value="SH3"/>
    <property type="match status" value="1"/>
</dbReference>
<evidence type="ECO:0000259" key="16">
    <source>
        <dbReference type="PROSITE" id="PS51741"/>
    </source>
</evidence>
<feature type="compositionally biased region" description="Polar residues" evidence="14">
    <location>
        <begin position="407"/>
        <end position="423"/>
    </location>
</feature>
<dbReference type="SMART" id="SM00326">
    <property type="entry name" value="SH3"/>
    <property type="match status" value="1"/>
</dbReference>
<evidence type="ECO:0000256" key="14">
    <source>
        <dbReference type="SAM" id="MobiDB-lite"/>
    </source>
</evidence>
<dbReference type="InterPro" id="IPR001452">
    <property type="entry name" value="SH3_domain"/>
</dbReference>
<evidence type="ECO:0000313" key="18">
    <source>
        <dbReference type="EMBL" id="KAK4301789.1"/>
    </source>
</evidence>
<organism evidence="18 19">
    <name type="scientific">Petrolisthes manimaculis</name>
    <dbReference type="NCBI Taxonomy" id="1843537"/>
    <lineage>
        <taxon>Eukaryota</taxon>
        <taxon>Metazoa</taxon>
        <taxon>Ecdysozoa</taxon>
        <taxon>Arthropoda</taxon>
        <taxon>Crustacea</taxon>
        <taxon>Multicrustacea</taxon>
        <taxon>Malacostraca</taxon>
        <taxon>Eumalacostraca</taxon>
        <taxon>Eucarida</taxon>
        <taxon>Decapoda</taxon>
        <taxon>Pleocyemata</taxon>
        <taxon>Anomura</taxon>
        <taxon>Galatheoidea</taxon>
        <taxon>Porcellanidae</taxon>
        <taxon>Petrolisthes</taxon>
    </lineage>
</organism>
<evidence type="ECO:0000256" key="8">
    <source>
        <dbReference type="ARBA" id="ARBA00023054"/>
    </source>
</evidence>
<dbReference type="InterPro" id="IPR036028">
    <property type="entry name" value="SH3-like_dom_sf"/>
</dbReference>
<dbReference type="GO" id="GO:0007010">
    <property type="term" value="P:cytoskeleton organization"/>
    <property type="evidence" value="ECO:0007669"/>
    <property type="project" value="TreeGrafter"/>
</dbReference>
<sequence>MSHHSDENAVYASTDSFWEVGNFKRTTKRVEDGNRLCDDLMKLVSERAEIEKMYAKSLKEWAKKWNNIIEKGPEYGTTEAAWKGVLMEAEQRYELHTHVKENLINEVHSNIKQWQRENYHKSMMGQLKEKKDIEDMFKKAQKPWAKLFEKVNKSRADYHNACKSERSAQNQERNAGGDSSLSPDQHNNIKVKKLQDRVSKAKEEVSRGREKYEQSLREISDYNPKYMEDMSHVFDKAQESESKRLQFFKEMLFSTHKCLNISNDSSLPRIYEEFHHTVDNADYEKDLKWWSNNHGVNMPMNWPAFEEYSEEFRDISNKGRRLASHSSSSHHAPEGSITLLNQRTVGEDLPEYTPDLHRISKKGVKGAMSVSGGGGGGGGGGDVTLTGIKGPPPPANHNNTNAPPPSSKTSDNNRISTISSNGVSGDDDEWDYSERTFDPNKPGVPVRALYDYEGVEADELSFKVGEVFDKLEDEDEQGWCMGRKEGHIGLYPANYVEPV</sequence>
<evidence type="ECO:0000256" key="5">
    <source>
        <dbReference type="ARBA" id="ARBA00022475"/>
    </source>
</evidence>
<dbReference type="SUPFAM" id="SSF103657">
    <property type="entry name" value="BAR/IMD domain-like"/>
    <property type="match status" value="1"/>
</dbReference>
<keyword evidence="7" id="KW-0597">Phosphoprotein</keyword>
<keyword evidence="8 13" id="KW-0175">Coiled coil</keyword>
<comment type="subunit">
    <text evidence="11">Homodimer. May form heterooligomers with other PACSINs. Interacts (via SH3 domain) with DNM1, SYNJ1 and WASL. Interacts with TRPV4.</text>
</comment>
<name>A0AAE1U0G5_9EUCA</name>
<evidence type="ECO:0000259" key="15">
    <source>
        <dbReference type="PROSITE" id="PS50002"/>
    </source>
</evidence>
<feature type="region of interest" description="Disordered" evidence="14">
    <location>
        <begin position="363"/>
        <end position="428"/>
    </location>
</feature>
<feature type="region of interest" description="Disordered" evidence="14">
    <location>
        <begin position="163"/>
        <end position="209"/>
    </location>
</feature>
<dbReference type="InterPro" id="IPR001060">
    <property type="entry name" value="FCH_dom"/>
</dbReference>
<evidence type="ECO:0000256" key="12">
    <source>
        <dbReference type="PROSITE-ProRule" id="PRU00192"/>
    </source>
</evidence>
<feature type="compositionally biased region" description="Basic and acidic residues" evidence="14">
    <location>
        <begin position="193"/>
        <end position="209"/>
    </location>
</feature>
<dbReference type="GO" id="GO:0005886">
    <property type="term" value="C:plasma membrane"/>
    <property type="evidence" value="ECO:0007669"/>
    <property type="project" value="UniProtKB-SubCell"/>
</dbReference>
<dbReference type="InterPro" id="IPR031160">
    <property type="entry name" value="F_BAR_dom"/>
</dbReference>
<evidence type="ECO:0000256" key="7">
    <source>
        <dbReference type="ARBA" id="ARBA00022553"/>
    </source>
</evidence>
<dbReference type="EMBL" id="JAWZYT010005434">
    <property type="protein sequence ID" value="KAK4290582.1"/>
    <property type="molecule type" value="Genomic_DNA"/>
</dbReference>
<evidence type="ECO:0000256" key="13">
    <source>
        <dbReference type="PROSITE-ProRule" id="PRU01077"/>
    </source>
</evidence>
<feature type="compositionally biased region" description="Gly residues" evidence="14">
    <location>
        <begin position="371"/>
        <end position="382"/>
    </location>
</feature>
<protein>
    <recommendedName>
        <fullName evidence="20">Protein kinase C and casein kinase substrate in neurons protein 1</fullName>
    </recommendedName>
</protein>
<dbReference type="CDD" id="cd07655">
    <property type="entry name" value="F-BAR_PACSIN"/>
    <property type="match status" value="1"/>
</dbReference>
<keyword evidence="6" id="KW-0963">Cytoplasm</keyword>